<keyword evidence="8" id="KW-0460">Magnesium</keyword>
<accession>A0ABT4K9R8</accession>
<name>A0ABT4K9R8_9HYPH</name>
<keyword evidence="4" id="KW-0812">Transmembrane</keyword>
<dbReference type="Proteomes" id="UP001079430">
    <property type="component" value="Unassembled WGS sequence"/>
</dbReference>
<keyword evidence="10" id="KW-0472">Membrane</keyword>
<organism evidence="13 14">
    <name type="scientific">Sinorhizobium psoraleae</name>
    <dbReference type="NCBI Taxonomy" id="520838"/>
    <lineage>
        <taxon>Bacteria</taxon>
        <taxon>Pseudomonadati</taxon>
        <taxon>Pseudomonadota</taxon>
        <taxon>Alphaproteobacteria</taxon>
        <taxon>Hyphomicrobiales</taxon>
        <taxon>Rhizobiaceae</taxon>
        <taxon>Sinorhizobium/Ensifer group</taxon>
        <taxon>Sinorhizobium</taxon>
    </lineage>
</organism>
<proteinExistence type="predicted"/>
<evidence type="ECO:0000256" key="9">
    <source>
        <dbReference type="ARBA" id="ARBA00022989"/>
    </source>
</evidence>
<evidence type="ECO:0000256" key="3">
    <source>
        <dbReference type="ARBA" id="ARBA00012201"/>
    </source>
</evidence>
<comment type="subcellular location">
    <subcellularLocation>
        <location evidence="2">Membrane</location>
        <topology evidence="2">Multi-pass membrane protein</topology>
    </subcellularLocation>
</comment>
<dbReference type="SUPFAM" id="SSF55073">
    <property type="entry name" value="Nucleotide cyclase"/>
    <property type="match status" value="1"/>
</dbReference>
<keyword evidence="5" id="KW-0479">Metal-binding</keyword>
<evidence type="ECO:0000256" key="8">
    <source>
        <dbReference type="ARBA" id="ARBA00022842"/>
    </source>
</evidence>
<evidence type="ECO:0000256" key="2">
    <source>
        <dbReference type="ARBA" id="ARBA00004141"/>
    </source>
</evidence>
<feature type="domain" description="Guanylate cyclase" evidence="12">
    <location>
        <begin position="1"/>
        <end position="20"/>
    </location>
</feature>
<comment type="catalytic activity">
    <reaction evidence="1">
        <text>ATP = 3',5'-cyclic AMP + diphosphate</text>
        <dbReference type="Rhea" id="RHEA:15389"/>
        <dbReference type="ChEBI" id="CHEBI:30616"/>
        <dbReference type="ChEBI" id="CHEBI:33019"/>
        <dbReference type="ChEBI" id="CHEBI:58165"/>
        <dbReference type="EC" id="4.6.1.1"/>
    </reaction>
</comment>
<keyword evidence="11" id="KW-0456">Lyase</keyword>
<evidence type="ECO:0000313" key="13">
    <source>
        <dbReference type="EMBL" id="MCZ4088701.1"/>
    </source>
</evidence>
<keyword evidence="9" id="KW-1133">Transmembrane helix</keyword>
<dbReference type="InterPro" id="IPR029787">
    <property type="entry name" value="Nucleotide_cyclase"/>
</dbReference>
<evidence type="ECO:0000256" key="5">
    <source>
        <dbReference type="ARBA" id="ARBA00022723"/>
    </source>
</evidence>
<keyword evidence="7" id="KW-0067">ATP-binding</keyword>
<keyword evidence="14" id="KW-1185">Reference proteome</keyword>
<dbReference type="Pfam" id="PF00211">
    <property type="entry name" value="Guanylate_cyc"/>
    <property type="match status" value="1"/>
</dbReference>
<evidence type="ECO:0000256" key="4">
    <source>
        <dbReference type="ARBA" id="ARBA00022692"/>
    </source>
</evidence>
<dbReference type="PANTHER" id="PTHR45627:SF8">
    <property type="entry name" value="ADENYLATE CYCLASE TYPE 9"/>
    <property type="match status" value="1"/>
</dbReference>
<dbReference type="PROSITE" id="PS50125">
    <property type="entry name" value="GUANYLATE_CYCLASE_2"/>
    <property type="match status" value="1"/>
</dbReference>
<evidence type="ECO:0000256" key="6">
    <source>
        <dbReference type="ARBA" id="ARBA00022741"/>
    </source>
</evidence>
<evidence type="ECO:0000256" key="1">
    <source>
        <dbReference type="ARBA" id="ARBA00001593"/>
    </source>
</evidence>
<keyword evidence="6" id="KW-0547">Nucleotide-binding</keyword>
<protein>
    <recommendedName>
        <fullName evidence="3">adenylate cyclase</fullName>
        <ecNumber evidence="3">4.6.1.1</ecNumber>
    </recommendedName>
</protein>
<reference evidence="13" key="1">
    <citation type="submission" date="2022-10" db="EMBL/GenBank/DDBJ databases">
        <title>Whole genome sequencing of three plant growth promoting bacteria isolated from Vachellia tortilis subsp. raddiana in Morocco.</title>
        <authorList>
            <person name="Hnini M."/>
            <person name="Zouagui R."/>
            <person name="Zouagui H."/>
            <person name="Chemao Elfihri M.-W."/>
            <person name="Ibrahimi A."/>
            <person name="Sbabou L."/>
            <person name="Aurag J."/>
        </authorList>
    </citation>
    <scope>NUCLEOTIDE SEQUENCE</scope>
    <source>
        <strain evidence="13">LMR678</strain>
    </source>
</reference>
<evidence type="ECO:0000259" key="12">
    <source>
        <dbReference type="PROSITE" id="PS50125"/>
    </source>
</evidence>
<evidence type="ECO:0000256" key="7">
    <source>
        <dbReference type="ARBA" id="ARBA00022840"/>
    </source>
</evidence>
<sequence length="36" mass="4007">MKKFFYDVWGDTVNVASRMGTIGVPGRIQVSPKIHA</sequence>
<dbReference type="PANTHER" id="PTHR45627">
    <property type="entry name" value="ADENYLATE CYCLASE TYPE 1"/>
    <property type="match status" value="1"/>
</dbReference>
<dbReference type="EMBL" id="JAPVOI010000002">
    <property type="protein sequence ID" value="MCZ4088701.1"/>
    <property type="molecule type" value="Genomic_DNA"/>
</dbReference>
<comment type="caution">
    <text evidence="13">The sequence shown here is derived from an EMBL/GenBank/DDBJ whole genome shotgun (WGS) entry which is preliminary data.</text>
</comment>
<dbReference type="Gene3D" id="3.30.70.1230">
    <property type="entry name" value="Nucleotide cyclase"/>
    <property type="match status" value="1"/>
</dbReference>
<dbReference type="InterPro" id="IPR001054">
    <property type="entry name" value="A/G_cyclase"/>
</dbReference>
<evidence type="ECO:0000256" key="11">
    <source>
        <dbReference type="ARBA" id="ARBA00023239"/>
    </source>
</evidence>
<evidence type="ECO:0000256" key="10">
    <source>
        <dbReference type="ARBA" id="ARBA00023136"/>
    </source>
</evidence>
<dbReference type="EC" id="4.6.1.1" evidence="3"/>
<evidence type="ECO:0000313" key="14">
    <source>
        <dbReference type="Proteomes" id="UP001079430"/>
    </source>
</evidence>
<dbReference type="RefSeq" id="WP_269274698.1">
    <property type="nucleotide sequence ID" value="NZ_JAPVOI010000002.1"/>
</dbReference>
<gene>
    <name evidence="13" type="ORF">O3W52_00870</name>
</gene>